<keyword evidence="9 10" id="KW-0961">Cell wall biogenesis/degradation</keyword>
<dbReference type="UniPathway" id="UPA00219"/>
<dbReference type="InterPro" id="IPR004101">
    <property type="entry name" value="Mur_ligase_C"/>
</dbReference>
<evidence type="ECO:0000256" key="2">
    <source>
        <dbReference type="ARBA" id="ARBA00022598"/>
    </source>
</evidence>
<dbReference type="GO" id="GO:0071555">
    <property type="term" value="P:cell wall organization"/>
    <property type="evidence" value="ECO:0007669"/>
    <property type="project" value="UniProtKB-KW"/>
</dbReference>
<evidence type="ECO:0000256" key="4">
    <source>
        <dbReference type="ARBA" id="ARBA00022741"/>
    </source>
</evidence>
<keyword evidence="3 10" id="KW-0132">Cell division</keyword>
<evidence type="ECO:0000256" key="3">
    <source>
        <dbReference type="ARBA" id="ARBA00022618"/>
    </source>
</evidence>
<keyword evidence="6 10" id="KW-0133">Cell shape</keyword>
<comment type="catalytic activity">
    <reaction evidence="10 11">
        <text>D-alanyl-D-alanine + UDP-N-acetyl-alpha-D-muramoyl-L-alanyl-gamma-D-glutamyl-meso-2,6-diaminopimelate + ATP = UDP-N-acetyl-alpha-D-muramoyl-L-alanyl-gamma-D-glutamyl-meso-2,6-diaminopimeloyl-D-alanyl-D-alanine + ADP + phosphate + H(+)</text>
        <dbReference type="Rhea" id="RHEA:28374"/>
        <dbReference type="ChEBI" id="CHEBI:15378"/>
        <dbReference type="ChEBI" id="CHEBI:30616"/>
        <dbReference type="ChEBI" id="CHEBI:43474"/>
        <dbReference type="ChEBI" id="CHEBI:57822"/>
        <dbReference type="ChEBI" id="CHEBI:61386"/>
        <dbReference type="ChEBI" id="CHEBI:83905"/>
        <dbReference type="ChEBI" id="CHEBI:456216"/>
        <dbReference type="EC" id="6.3.2.10"/>
    </reaction>
</comment>
<accession>A0A7Y9NM28</accession>
<dbReference type="NCBIfam" id="TIGR01143">
    <property type="entry name" value="murF"/>
    <property type="match status" value="1"/>
</dbReference>
<dbReference type="InterPro" id="IPR000713">
    <property type="entry name" value="Mur_ligase_N"/>
</dbReference>
<dbReference type="Gene3D" id="3.90.190.20">
    <property type="entry name" value="Mur ligase, C-terminal domain"/>
    <property type="match status" value="1"/>
</dbReference>
<evidence type="ECO:0000259" key="13">
    <source>
        <dbReference type="Pfam" id="PF02875"/>
    </source>
</evidence>
<comment type="function">
    <text evidence="10 11">Involved in cell wall formation. Catalyzes the final step in the synthesis of UDP-N-acetylmuramoyl-pentapeptide, the precursor of murein.</text>
</comment>
<evidence type="ECO:0000256" key="8">
    <source>
        <dbReference type="ARBA" id="ARBA00023306"/>
    </source>
</evidence>
<keyword evidence="8 10" id="KW-0131">Cell cycle</keyword>
<evidence type="ECO:0000256" key="9">
    <source>
        <dbReference type="ARBA" id="ARBA00023316"/>
    </source>
</evidence>
<dbReference type="InterPro" id="IPR035911">
    <property type="entry name" value="MurE/MurF_N"/>
</dbReference>
<gene>
    <name evidence="10" type="primary">murF</name>
    <name evidence="15" type="ORF">HDF12_001655</name>
</gene>
<feature type="domain" description="Mur ligase central" evidence="14">
    <location>
        <begin position="114"/>
        <end position="301"/>
    </location>
</feature>
<organism evidence="15 16">
    <name type="scientific">Tunturiibacter lichenicola</name>
    <dbReference type="NCBI Taxonomy" id="2051959"/>
    <lineage>
        <taxon>Bacteria</taxon>
        <taxon>Pseudomonadati</taxon>
        <taxon>Acidobacteriota</taxon>
        <taxon>Terriglobia</taxon>
        <taxon>Terriglobales</taxon>
        <taxon>Acidobacteriaceae</taxon>
        <taxon>Tunturiibacter</taxon>
    </lineage>
</organism>
<comment type="similarity">
    <text evidence="10">Belongs to the MurCDEF family. MurF subfamily.</text>
</comment>
<dbReference type="GO" id="GO:0009252">
    <property type="term" value="P:peptidoglycan biosynthetic process"/>
    <property type="evidence" value="ECO:0007669"/>
    <property type="project" value="UniProtKB-UniRule"/>
</dbReference>
<sequence>MKLTLGKIADWIHADGEFDTSAEAVGYGIDSRTIGGGELFFAVRGERLDGHEYVHAALANGALAAVVSNRWVVPAEVDERRLLRVAECDDCVLRALQQLAHAVRRKWGGRVIGVTGSAGKTTTKEAVAQVLGAKFKVLKSAGNLNNAFGLPLQLLKLEREHEVAVIEMGMNHAGEIAALAQIAEPDWAVVSNVGPVHLEFFPEGLIGIARAKYELIEALPADGIAILNFDDAYVAAFGRGLDRRAVFYGFGEGAGVRAVNVAEVGAEGVVFTVEAKGQRASVQLKMLGRHNIPNALAAIAAGLQSGMELAECAAVVGELRAGDKRGEVLEWRGATLINDCYNSNPTALNAMIDALVAIPAERHIVVAGEMLELGPDSAALHAACGARMKERGVDFVLGVRGAAESIVGAARAGGVETLFVTTPEEAGEWLVANVRAGDVVLLKASRGVRLEKALTVLAGKPSDASKSNSI</sequence>
<evidence type="ECO:0000313" key="16">
    <source>
        <dbReference type="Proteomes" id="UP000534186"/>
    </source>
</evidence>
<comment type="subcellular location">
    <subcellularLocation>
        <location evidence="10 11">Cytoplasm</location>
    </subcellularLocation>
</comment>
<dbReference type="Pfam" id="PF01225">
    <property type="entry name" value="Mur_ligase"/>
    <property type="match status" value="1"/>
</dbReference>
<dbReference type="Pfam" id="PF08245">
    <property type="entry name" value="Mur_ligase_M"/>
    <property type="match status" value="1"/>
</dbReference>
<evidence type="ECO:0000256" key="5">
    <source>
        <dbReference type="ARBA" id="ARBA00022840"/>
    </source>
</evidence>
<dbReference type="EMBL" id="JACCCV010000001">
    <property type="protein sequence ID" value="NYF51290.1"/>
    <property type="molecule type" value="Genomic_DNA"/>
</dbReference>
<evidence type="ECO:0000259" key="14">
    <source>
        <dbReference type="Pfam" id="PF08245"/>
    </source>
</evidence>
<dbReference type="GO" id="GO:0005524">
    <property type="term" value="F:ATP binding"/>
    <property type="evidence" value="ECO:0007669"/>
    <property type="project" value="UniProtKB-UniRule"/>
</dbReference>
<comment type="pathway">
    <text evidence="10 11">Cell wall biogenesis; peptidoglycan biosynthesis.</text>
</comment>
<evidence type="ECO:0000256" key="1">
    <source>
        <dbReference type="ARBA" id="ARBA00022490"/>
    </source>
</evidence>
<dbReference type="InterPro" id="IPR013221">
    <property type="entry name" value="Mur_ligase_cen"/>
</dbReference>
<comment type="caution">
    <text evidence="15">The sequence shown here is derived from an EMBL/GenBank/DDBJ whole genome shotgun (WGS) entry which is preliminary data.</text>
</comment>
<feature type="domain" description="Mur ligase C-terminal" evidence="13">
    <location>
        <begin position="325"/>
        <end position="446"/>
    </location>
</feature>
<dbReference type="InterPro" id="IPR005863">
    <property type="entry name" value="UDP-N-AcMur_synth"/>
</dbReference>
<dbReference type="GO" id="GO:0008360">
    <property type="term" value="P:regulation of cell shape"/>
    <property type="evidence" value="ECO:0007669"/>
    <property type="project" value="UniProtKB-KW"/>
</dbReference>
<reference evidence="15 16" key="1">
    <citation type="submission" date="2020-07" db="EMBL/GenBank/DDBJ databases">
        <title>Genomic Encyclopedia of Type Strains, Phase IV (KMG-V): Genome sequencing to study the core and pangenomes of soil and plant-associated prokaryotes.</title>
        <authorList>
            <person name="Whitman W."/>
        </authorList>
    </citation>
    <scope>NUCLEOTIDE SEQUENCE [LARGE SCALE GENOMIC DNA]</scope>
    <source>
        <strain evidence="15 16">M8UP30</strain>
    </source>
</reference>
<feature type="binding site" evidence="10">
    <location>
        <begin position="116"/>
        <end position="122"/>
    </location>
    <ligand>
        <name>ATP</name>
        <dbReference type="ChEBI" id="CHEBI:30616"/>
    </ligand>
</feature>
<dbReference type="SUPFAM" id="SSF53623">
    <property type="entry name" value="MurD-like peptide ligases, catalytic domain"/>
    <property type="match status" value="1"/>
</dbReference>
<dbReference type="PANTHER" id="PTHR43024">
    <property type="entry name" value="UDP-N-ACETYLMURAMOYL-TRIPEPTIDE--D-ALANYL-D-ALANINE LIGASE"/>
    <property type="match status" value="1"/>
</dbReference>
<dbReference type="Gene3D" id="3.40.1190.10">
    <property type="entry name" value="Mur-like, catalytic domain"/>
    <property type="match status" value="1"/>
</dbReference>
<dbReference type="SUPFAM" id="SSF53244">
    <property type="entry name" value="MurD-like peptide ligases, peptide-binding domain"/>
    <property type="match status" value="1"/>
</dbReference>
<keyword evidence="4 10" id="KW-0547">Nucleotide-binding</keyword>
<dbReference type="SUPFAM" id="SSF63418">
    <property type="entry name" value="MurE/MurF N-terminal domain"/>
    <property type="match status" value="1"/>
</dbReference>
<keyword evidence="7 10" id="KW-0573">Peptidoglycan synthesis</keyword>
<dbReference type="GO" id="GO:0047480">
    <property type="term" value="F:UDP-N-acetylmuramoyl-tripeptide-D-alanyl-D-alanine ligase activity"/>
    <property type="evidence" value="ECO:0007669"/>
    <property type="project" value="UniProtKB-UniRule"/>
</dbReference>
<dbReference type="HAMAP" id="MF_02019">
    <property type="entry name" value="MurF"/>
    <property type="match status" value="1"/>
</dbReference>
<evidence type="ECO:0000256" key="10">
    <source>
        <dbReference type="HAMAP-Rule" id="MF_02019"/>
    </source>
</evidence>
<dbReference type="Gene3D" id="3.40.1390.10">
    <property type="entry name" value="MurE/MurF, N-terminal domain"/>
    <property type="match status" value="1"/>
</dbReference>
<dbReference type="PANTHER" id="PTHR43024:SF1">
    <property type="entry name" value="UDP-N-ACETYLMURAMOYL-TRIPEPTIDE--D-ALANYL-D-ALANINE LIGASE"/>
    <property type="match status" value="1"/>
</dbReference>
<dbReference type="InterPro" id="IPR036615">
    <property type="entry name" value="Mur_ligase_C_dom_sf"/>
</dbReference>
<feature type="domain" description="Mur ligase N-terminal catalytic" evidence="12">
    <location>
        <begin position="26"/>
        <end position="71"/>
    </location>
</feature>
<dbReference type="GO" id="GO:0051301">
    <property type="term" value="P:cell division"/>
    <property type="evidence" value="ECO:0007669"/>
    <property type="project" value="UniProtKB-KW"/>
</dbReference>
<dbReference type="InterPro" id="IPR051046">
    <property type="entry name" value="MurCDEF_CellWall_CoF430Synth"/>
</dbReference>
<evidence type="ECO:0000256" key="7">
    <source>
        <dbReference type="ARBA" id="ARBA00022984"/>
    </source>
</evidence>
<keyword evidence="5 10" id="KW-0067">ATP-binding</keyword>
<evidence type="ECO:0000256" key="6">
    <source>
        <dbReference type="ARBA" id="ARBA00022960"/>
    </source>
</evidence>
<keyword evidence="1 10" id="KW-0963">Cytoplasm</keyword>
<evidence type="ECO:0000313" key="15">
    <source>
        <dbReference type="EMBL" id="NYF51290.1"/>
    </source>
</evidence>
<evidence type="ECO:0000259" key="12">
    <source>
        <dbReference type="Pfam" id="PF01225"/>
    </source>
</evidence>
<dbReference type="Proteomes" id="UP000534186">
    <property type="component" value="Unassembled WGS sequence"/>
</dbReference>
<dbReference type="GO" id="GO:0005737">
    <property type="term" value="C:cytoplasm"/>
    <property type="evidence" value="ECO:0007669"/>
    <property type="project" value="UniProtKB-SubCell"/>
</dbReference>
<dbReference type="InterPro" id="IPR036565">
    <property type="entry name" value="Mur-like_cat_sf"/>
</dbReference>
<dbReference type="AlphaFoldDB" id="A0A7Y9NM28"/>
<protein>
    <recommendedName>
        <fullName evidence="10 11">UDP-N-acetylmuramoyl-tripeptide--D-alanyl-D-alanine ligase</fullName>
        <ecNumber evidence="10 11">6.3.2.10</ecNumber>
    </recommendedName>
    <alternativeName>
        <fullName evidence="10">D-alanyl-D-alanine-adding enzyme</fullName>
    </alternativeName>
</protein>
<dbReference type="Pfam" id="PF02875">
    <property type="entry name" value="Mur_ligase_C"/>
    <property type="match status" value="1"/>
</dbReference>
<dbReference type="EC" id="6.3.2.10" evidence="10 11"/>
<keyword evidence="2 10" id="KW-0436">Ligase</keyword>
<evidence type="ECO:0000256" key="11">
    <source>
        <dbReference type="RuleBase" id="RU004136"/>
    </source>
</evidence>
<proteinExistence type="inferred from homology"/>
<name>A0A7Y9NM28_9BACT</name>